<feature type="compositionally biased region" description="Polar residues" evidence="1">
    <location>
        <begin position="350"/>
        <end position="365"/>
    </location>
</feature>
<organism evidence="2 3">
    <name type="scientific">Zasmidium cellare ATCC 36951</name>
    <dbReference type="NCBI Taxonomy" id="1080233"/>
    <lineage>
        <taxon>Eukaryota</taxon>
        <taxon>Fungi</taxon>
        <taxon>Dikarya</taxon>
        <taxon>Ascomycota</taxon>
        <taxon>Pezizomycotina</taxon>
        <taxon>Dothideomycetes</taxon>
        <taxon>Dothideomycetidae</taxon>
        <taxon>Mycosphaerellales</taxon>
        <taxon>Mycosphaerellaceae</taxon>
        <taxon>Zasmidium</taxon>
    </lineage>
</organism>
<feature type="compositionally biased region" description="Low complexity" evidence="1">
    <location>
        <begin position="409"/>
        <end position="423"/>
    </location>
</feature>
<feature type="region of interest" description="Disordered" evidence="1">
    <location>
        <begin position="119"/>
        <end position="138"/>
    </location>
</feature>
<feature type="compositionally biased region" description="Polar residues" evidence="1">
    <location>
        <begin position="393"/>
        <end position="408"/>
    </location>
</feature>
<reference evidence="2" key="1">
    <citation type="journal article" date="2020" name="Stud. Mycol.">
        <title>101 Dothideomycetes genomes: a test case for predicting lifestyles and emergence of pathogens.</title>
        <authorList>
            <person name="Haridas S."/>
            <person name="Albert R."/>
            <person name="Binder M."/>
            <person name="Bloem J."/>
            <person name="Labutti K."/>
            <person name="Salamov A."/>
            <person name="Andreopoulos B."/>
            <person name="Baker S."/>
            <person name="Barry K."/>
            <person name="Bills G."/>
            <person name="Bluhm B."/>
            <person name="Cannon C."/>
            <person name="Castanera R."/>
            <person name="Culley D."/>
            <person name="Daum C."/>
            <person name="Ezra D."/>
            <person name="Gonzalez J."/>
            <person name="Henrissat B."/>
            <person name="Kuo A."/>
            <person name="Liang C."/>
            <person name="Lipzen A."/>
            <person name="Lutzoni F."/>
            <person name="Magnuson J."/>
            <person name="Mondo S."/>
            <person name="Nolan M."/>
            <person name="Ohm R."/>
            <person name="Pangilinan J."/>
            <person name="Park H.-J."/>
            <person name="Ramirez L."/>
            <person name="Alfaro M."/>
            <person name="Sun H."/>
            <person name="Tritt A."/>
            <person name="Yoshinaga Y."/>
            <person name="Zwiers L.-H."/>
            <person name="Turgeon B."/>
            <person name="Goodwin S."/>
            <person name="Spatafora J."/>
            <person name="Crous P."/>
            <person name="Grigoriev I."/>
        </authorList>
    </citation>
    <scope>NUCLEOTIDE SEQUENCE</scope>
    <source>
        <strain evidence="2">ATCC 36951</strain>
    </source>
</reference>
<dbReference type="Proteomes" id="UP000799537">
    <property type="component" value="Unassembled WGS sequence"/>
</dbReference>
<dbReference type="EMBL" id="ML993645">
    <property type="protein sequence ID" value="KAF2158952.1"/>
    <property type="molecule type" value="Genomic_DNA"/>
</dbReference>
<keyword evidence="3" id="KW-1185">Reference proteome</keyword>
<dbReference type="AlphaFoldDB" id="A0A6A6BZD0"/>
<feature type="region of interest" description="Disordered" evidence="1">
    <location>
        <begin position="1"/>
        <end position="27"/>
    </location>
</feature>
<evidence type="ECO:0000256" key="1">
    <source>
        <dbReference type="SAM" id="MobiDB-lite"/>
    </source>
</evidence>
<accession>A0A6A6BZD0</accession>
<sequence>MDIYRDSVVNPSGQPGPKHKQVANEATSTPLRLHDETARFLKKLHKLKSTGNTLADYEELRDEVMRQTERVSTHITILAEVIRIVAIARDWEDEGLKQASSDHKWVEFKAIAKAVEDIEGGGKKRKEPGGGVDRNEKQRQRDFATIAALWSPKLVGHYRWETASHTHMRLLRKCARACPDFAEDFLPSANTVLVARQRASLQNSKVKTIKETRACNTNTRRPSGKPSPASRCSLTFQDLHHVSDLVEKGEVEMYGEQLSRSSVDPIDLDLWVTSEDSEIPIGEDATLCSLRPQHYRQYLLQPDNFGLLQDRKDAEDVTPKKKASVISKKKVSVISKKASSVDKSYWQATKNLSRTGQPSKGTVRSSTRRKALTPDTRAADQDLEADPVIDATASHSHITRQSSISTLTPLTSAESSPETSSAKSLRVLDPFQVHQGALSIEESLHNKHHEEIQLYAAKLQDESDQSDMHSVRAAWLTQATRWASIWTPPECGLGFGFALVEEIADVHYCTSEYFLQAGR</sequence>
<protein>
    <submittedName>
        <fullName evidence="2">Uncharacterized protein</fullName>
    </submittedName>
</protein>
<dbReference type="GeneID" id="54563273"/>
<evidence type="ECO:0000313" key="3">
    <source>
        <dbReference type="Proteomes" id="UP000799537"/>
    </source>
</evidence>
<gene>
    <name evidence="2" type="ORF">M409DRAFT_30581</name>
</gene>
<dbReference type="RefSeq" id="XP_033659841.1">
    <property type="nucleotide sequence ID" value="XM_033810001.1"/>
</dbReference>
<proteinExistence type="predicted"/>
<evidence type="ECO:0000313" key="2">
    <source>
        <dbReference type="EMBL" id="KAF2158952.1"/>
    </source>
</evidence>
<feature type="region of interest" description="Disordered" evidence="1">
    <location>
        <begin position="350"/>
        <end position="423"/>
    </location>
</feature>
<name>A0A6A6BZD0_ZASCE</name>